<dbReference type="SMART" id="SM00530">
    <property type="entry name" value="HTH_XRE"/>
    <property type="match status" value="1"/>
</dbReference>
<evidence type="ECO:0000313" key="3">
    <source>
        <dbReference type="EMBL" id="MBP1950247.1"/>
    </source>
</evidence>
<dbReference type="RefSeq" id="WP_209481717.1">
    <property type="nucleotide sequence ID" value="NZ_JAGGKK010000020.1"/>
</dbReference>
<comment type="caution">
    <text evidence="3">The sequence shown here is derived from an EMBL/GenBank/DDBJ whole genome shotgun (WGS) entry which is preliminary data.</text>
</comment>
<organism evidence="3 4">
    <name type="scientific">Virgibacillus litoralis</name>
    <dbReference type="NCBI Taxonomy" id="578221"/>
    <lineage>
        <taxon>Bacteria</taxon>
        <taxon>Bacillati</taxon>
        <taxon>Bacillota</taxon>
        <taxon>Bacilli</taxon>
        <taxon>Bacillales</taxon>
        <taxon>Bacillaceae</taxon>
        <taxon>Virgibacillus</taxon>
    </lineage>
</organism>
<dbReference type="EMBL" id="JAGGKK010000020">
    <property type="protein sequence ID" value="MBP1950247.1"/>
    <property type="molecule type" value="Genomic_DNA"/>
</dbReference>
<dbReference type="Proteomes" id="UP001519328">
    <property type="component" value="Unassembled WGS sequence"/>
</dbReference>
<dbReference type="Gene3D" id="1.10.260.40">
    <property type="entry name" value="lambda repressor-like DNA-binding domains"/>
    <property type="match status" value="1"/>
</dbReference>
<reference evidence="3 4" key="1">
    <citation type="submission" date="2021-03" db="EMBL/GenBank/DDBJ databases">
        <title>Genomic Encyclopedia of Type Strains, Phase IV (KMG-IV): sequencing the most valuable type-strain genomes for metagenomic binning, comparative biology and taxonomic classification.</title>
        <authorList>
            <person name="Goeker M."/>
        </authorList>
    </citation>
    <scope>NUCLEOTIDE SEQUENCE [LARGE SCALE GENOMIC DNA]</scope>
    <source>
        <strain evidence="3 4">DSM 21085</strain>
    </source>
</reference>
<gene>
    <name evidence="3" type="ORF">J2Z82_003204</name>
</gene>
<evidence type="ECO:0000256" key="1">
    <source>
        <dbReference type="ARBA" id="ARBA00023125"/>
    </source>
</evidence>
<sequence>MFPKRLKYLRKLRGYSQEGLGNKINATKSTISNYENDYSTPSNDVLKDIADVLHTTTDYLLGRTEKINESENEEFDSLSEINRLIKEFGIDQSGFFDVEKWKNMGPEEIKELENYFEYITEKAQKKNLDQDSFKKS</sequence>
<dbReference type="PANTHER" id="PTHR46558:SF11">
    <property type="entry name" value="HTH-TYPE TRANSCRIPTIONAL REGULATOR XRE"/>
    <property type="match status" value="1"/>
</dbReference>
<keyword evidence="4" id="KW-1185">Reference proteome</keyword>
<evidence type="ECO:0000313" key="4">
    <source>
        <dbReference type="Proteomes" id="UP001519328"/>
    </source>
</evidence>
<accession>A0ABS4HH42</accession>
<dbReference type="InterPro" id="IPR001387">
    <property type="entry name" value="Cro/C1-type_HTH"/>
</dbReference>
<name>A0ABS4HH42_9BACI</name>
<protein>
    <submittedName>
        <fullName evidence="3">Transcriptional regulator with XRE-family HTH domain</fullName>
    </submittedName>
</protein>
<dbReference type="PANTHER" id="PTHR46558">
    <property type="entry name" value="TRACRIPTIONAL REGULATORY PROTEIN-RELATED-RELATED"/>
    <property type="match status" value="1"/>
</dbReference>
<keyword evidence="1" id="KW-0238">DNA-binding</keyword>
<dbReference type="CDD" id="cd00093">
    <property type="entry name" value="HTH_XRE"/>
    <property type="match status" value="1"/>
</dbReference>
<dbReference type="SUPFAM" id="SSF47413">
    <property type="entry name" value="lambda repressor-like DNA-binding domains"/>
    <property type="match status" value="1"/>
</dbReference>
<proteinExistence type="predicted"/>
<dbReference type="InterPro" id="IPR010982">
    <property type="entry name" value="Lambda_DNA-bd_dom_sf"/>
</dbReference>
<dbReference type="PROSITE" id="PS50943">
    <property type="entry name" value="HTH_CROC1"/>
    <property type="match status" value="1"/>
</dbReference>
<evidence type="ECO:0000259" key="2">
    <source>
        <dbReference type="PROSITE" id="PS50943"/>
    </source>
</evidence>
<feature type="domain" description="HTH cro/C1-type" evidence="2">
    <location>
        <begin position="6"/>
        <end position="60"/>
    </location>
</feature>
<dbReference type="Pfam" id="PF01381">
    <property type="entry name" value="HTH_3"/>
    <property type="match status" value="1"/>
</dbReference>